<reference evidence="2 3" key="1">
    <citation type="submission" date="2022-03" db="EMBL/GenBank/DDBJ databases">
        <title>Metagenome-assembled genomes from swine fecal metagenomes.</title>
        <authorList>
            <person name="Holman D.B."/>
            <person name="Kommadath A."/>
        </authorList>
    </citation>
    <scope>NUCLEOTIDE SEQUENCE [LARGE SCALE GENOMIC DNA]</scope>
    <source>
        <strain evidence="2">SUG147</strain>
    </source>
</reference>
<keyword evidence="1" id="KW-1133">Transmembrane helix</keyword>
<organism evidence="2 3">
    <name type="scientific">Candidatus Colimorpha enterica</name>
    <dbReference type="NCBI Taxonomy" id="3083063"/>
    <lineage>
        <taxon>Bacteria</taxon>
        <taxon>Pseudomonadati</taxon>
        <taxon>Bacteroidota</taxon>
        <taxon>Bacteroidia</taxon>
        <taxon>Bacteroidales</taxon>
        <taxon>Candidatus Colimorpha</taxon>
    </lineage>
</organism>
<proteinExistence type="predicted"/>
<keyword evidence="1" id="KW-0472">Membrane</keyword>
<dbReference type="AlphaFoldDB" id="A0AAE3FGH1"/>
<evidence type="ECO:0000313" key="2">
    <source>
        <dbReference type="EMBL" id="MCI5755015.1"/>
    </source>
</evidence>
<protein>
    <submittedName>
        <fullName evidence="2">Uncharacterized protein</fullName>
    </submittedName>
</protein>
<accession>A0AAE3FGH1</accession>
<feature type="transmembrane region" description="Helical" evidence="1">
    <location>
        <begin position="12"/>
        <end position="30"/>
    </location>
</feature>
<name>A0AAE3FGH1_9BACT</name>
<dbReference type="Proteomes" id="UP001139365">
    <property type="component" value="Unassembled WGS sequence"/>
</dbReference>
<evidence type="ECO:0000256" key="1">
    <source>
        <dbReference type="SAM" id="Phobius"/>
    </source>
</evidence>
<dbReference type="EMBL" id="JALEMU010000031">
    <property type="protein sequence ID" value="MCI5755015.1"/>
    <property type="molecule type" value="Genomic_DNA"/>
</dbReference>
<sequence length="173" mass="20089">MKNNKKVLSSVVVGLLFCWLIIPAVLYLLISAPFEKRKYRASRYFADTGCNFSLGITSSPEYRFYNQAVADGLDFRYFPGDEDHRDWFIYNNTAYVFPDFDAIAQDDETGKWQIYSEDEWSDFYDYFSGVESAIPDKREMPVRVIVPHDMIQSPEDDLPEAVYAVGSYETAFR</sequence>
<evidence type="ECO:0000313" key="3">
    <source>
        <dbReference type="Proteomes" id="UP001139365"/>
    </source>
</evidence>
<comment type="caution">
    <text evidence="2">The sequence shown here is derived from an EMBL/GenBank/DDBJ whole genome shotgun (WGS) entry which is preliminary data.</text>
</comment>
<keyword evidence="1" id="KW-0812">Transmembrane</keyword>
<gene>
    <name evidence="2" type="ORF">MR241_01830</name>
</gene>